<protein>
    <submittedName>
        <fullName evidence="2">Uncharacterized protein</fullName>
    </submittedName>
</protein>
<accession>A0A6L5BEJ2</accession>
<organism evidence="2 3">
    <name type="scientific">Apium graveolens</name>
    <name type="common">Celery</name>
    <dbReference type="NCBI Taxonomy" id="4045"/>
    <lineage>
        <taxon>Eukaryota</taxon>
        <taxon>Viridiplantae</taxon>
        <taxon>Streptophyta</taxon>
        <taxon>Embryophyta</taxon>
        <taxon>Tracheophyta</taxon>
        <taxon>Spermatophyta</taxon>
        <taxon>Magnoliopsida</taxon>
        <taxon>eudicotyledons</taxon>
        <taxon>Gunneridae</taxon>
        <taxon>Pentapetalae</taxon>
        <taxon>asterids</taxon>
        <taxon>campanulids</taxon>
        <taxon>Apiales</taxon>
        <taxon>Apiaceae</taxon>
        <taxon>Apioideae</taxon>
        <taxon>apioid superclade</taxon>
        <taxon>Apieae</taxon>
        <taxon>Apium</taxon>
    </lineage>
</organism>
<dbReference type="AlphaFoldDB" id="A0A6L5BEJ2"/>
<sequence>MVHTFPKPASSSHADVQMAAQEAAMKFRKPESSGPVTVQLSSSEIQAINESTLDSPKMWMEMAGSVFLDDSHDDEHLAEVQYSSLWKF</sequence>
<dbReference type="Proteomes" id="UP000593563">
    <property type="component" value="Unassembled WGS sequence"/>
</dbReference>
<comment type="caution">
    <text evidence="2">The sequence shown here is derived from an EMBL/GenBank/DDBJ whole genome shotgun (WGS) entry which is preliminary data.</text>
</comment>
<proteinExistence type="predicted"/>
<dbReference type="EMBL" id="WRXP01001005">
    <property type="protein sequence ID" value="KAF1002514.1"/>
    <property type="molecule type" value="Genomic_DNA"/>
</dbReference>
<evidence type="ECO:0000313" key="2">
    <source>
        <dbReference type="EMBL" id="KAF1002514.1"/>
    </source>
</evidence>
<gene>
    <name evidence="2" type="ORF">AG4045_008684</name>
</gene>
<evidence type="ECO:0000256" key="1">
    <source>
        <dbReference type="SAM" id="MobiDB-lite"/>
    </source>
</evidence>
<evidence type="ECO:0000313" key="3">
    <source>
        <dbReference type="Proteomes" id="UP000593563"/>
    </source>
</evidence>
<name>A0A6L5BEJ2_APIGR</name>
<keyword evidence="3" id="KW-1185">Reference proteome</keyword>
<feature type="region of interest" description="Disordered" evidence="1">
    <location>
        <begin position="1"/>
        <end position="41"/>
    </location>
</feature>
<reference evidence="2" key="1">
    <citation type="submission" date="2020-01" db="EMBL/GenBank/DDBJ databases">
        <title>The Celery Genome Sequence Reveals Sequential Paleo-tetraploidization, Resistance Gene Elimination, Karyotype Evolution, and Functional Innovation in Apiales.</title>
        <authorList>
            <person name="Song X."/>
        </authorList>
    </citation>
    <scope>NUCLEOTIDE SEQUENCE</scope>
    <source>
        <tissue evidence="2">Leaf</tissue>
    </source>
</reference>